<protein>
    <recommendedName>
        <fullName evidence="2">PPM-type phosphatase domain-containing protein</fullName>
    </recommendedName>
</protein>
<dbReference type="AlphaFoldDB" id="A0AAD5H003"/>
<evidence type="ECO:0000256" key="1">
    <source>
        <dbReference type="SAM" id="MobiDB-lite"/>
    </source>
</evidence>
<dbReference type="InterPro" id="IPR015655">
    <property type="entry name" value="PP2C"/>
</dbReference>
<dbReference type="InterPro" id="IPR001932">
    <property type="entry name" value="PPM-type_phosphatase-like_dom"/>
</dbReference>
<evidence type="ECO:0000313" key="3">
    <source>
        <dbReference type="EMBL" id="KAI7838956.1"/>
    </source>
</evidence>
<feature type="region of interest" description="Disordered" evidence="1">
    <location>
        <begin position="283"/>
        <end position="310"/>
    </location>
</feature>
<dbReference type="PROSITE" id="PS51746">
    <property type="entry name" value="PPM_2"/>
    <property type="match status" value="1"/>
</dbReference>
<evidence type="ECO:0000259" key="2">
    <source>
        <dbReference type="PROSITE" id="PS51746"/>
    </source>
</evidence>
<dbReference type="InterPro" id="IPR036457">
    <property type="entry name" value="PPM-type-like_dom_sf"/>
</dbReference>
<name>A0AAD5H003_9CHLO</name>
<proteinExistence type="predicted"/>
<dbReference type="GO" id="GO:0004722">
    <property type="term" value="F:protein serine/threonine phosphatase activity"/>
    <property type="evidence" value="ECO:0007669"/>
    <property type="project" value="InterPro"/>
</dbReference>
<feature type="compositionally biased region" description="Low complexity" evidence="1">
    <location>
        <begin position="131"/>
        <end position="141"/>
    </location>
</feature>
<feature type="domain" description="PPM-type phosphatase" evidence="2">
    <location>
        <begin position="194"/>
        <end position="566"/>
    </location>
</feature>
<comment type="caution">
    <text evidence="3">The sequence shown here is derived from an EMBL/GenBank/DDBJ whole genome shotgun (WGS) entry which is preliminary data.</text>
</comment>
<feature type="compositionally biased region" description="Low complexity" evidence="1">
    <location>
        <begin position="286"/>
        <end position="299"/>
    </location>
</feature>
<evidence type="ECO:0000313" key="4">
    <source>
        <dbReference type="Proteomes" id="UP001205105"/>
    </source>
</evidence>
<feature type="region of interest" description="Disordered" evidence="1">
    <location>
        <begin position="1"/>
        <end position="29"/>
    </location>
</feature>
<feature type="region of interest" description="Disordered" evidence="1">
    <location>
        <begin position="51"/>
        <end position="99"/>
    </location>
</feature>
<sequence>MASLVATAVRPARPGCAPQRRVERRHTAPPVCAAVGSPRRLVLGQLHVQHTVSRQPTQQQQQHQHQHEEQQQQPDGPQLAAARHEAQREQQDGQPQQREWQLHRIDTLSTLLQLATPQPKRGEAAADQQRQEGSAEQQQQADVEYCGPKLRYGMQVSSRAELEAAVLEHWTATAGDRIPGTDKQESVALPGLAEVGVVSRAGREYDDWKLTNQDCHLVLPLPSTCDLATAASSDEEAPVAAEQHPRSVALGVFDGHGVQGTAASRYTRQFIATGLLRSHWRHVEGPCEGSSSSGSLDGEPGSRRTWDGEATATEGSAEAAQQLLEAAFECAGAGILSSGLELRESGSTAVVCHVEPGRVTAAWCGDSRAVLGLHVERPEAGPAVLVHPLTEDHRPDRPLERARIEAAGGQVLQVAHDSAGNPVGPFRLCGSNLYMAPRPMVSRAFGDTNAVEWGLTHTPDVVSVEFPPPARASSSGSGSSGGGAAAAAVDGGSAAGAGQDGPRHVLILGSDGFFDTTTMVDSVVTALEYPTAQEAAQALADGALRRWAVETQGVRCDDITVVVAFLPA</sequence>
<dbReference type="Proteomes" id="UP001205105">
    <property type="component" value="Unassembled WGS sequence"/>
</dbReference>
<feature type="compositionally biased region" description="Basic and acidic residues" evidence="1">
    <location>
        <begin position="82"/>
        <end position="91"/>
    </location>
</feature>
<dbReference type="CDD" id="cd00143">
    <property type="entry name" value="PP2Cc"/>
    <property type="match status" value="1"/>
</dbReference>
<gene>
    <name evidence="3" type="ORF">COHA_007276</name>
</gene>
<dbReference type="EMBL" id="JADXDR010000111">
    <property type="protein sequence ID" value="KAI7838956.1"/>
    <property type="molecule type" value="Genomic_DNA"/>
</dbReference>
<feature type="region of interest" description="Disordered" evidence="1">
    <location>
        <begin position="117"/>
        <end position="142"/>
    </location>
</feature>
<dbReference type="SUPFAM" id="SSF81606">
    <property type="entry name" value="PP2C-like"/>
    <property type="match status" value="1"/>
</dbReference>
<reference evidence="3" key="1">
    <citation type="submission" date="2020-11" db="EMBL/GenBank/DDBJ databases">
        <title>Chlorella ohadii genome sequencing and assembly.</title>
        <authorList>
            <person name="Murik O."/>
            <person name="Treves H."/>
            <person name="Kedem I."/>
            <person name="Shotland Y."/>
            <person name="Kaplan A."/>
        </authorList>
    </citation>
    <scope>NUCLEOTIDE SEQUENCE</scope>
    <source>
        <strain evidence="3">1</strain>
    </source>
</reference>
<dbReference type="PANTHER" id="PTHR47992">
    <property type="entry name" value="PROTEIN PHOSPHATASE"/>
    <property type="match status" value="1"/>
</dbReference>
<accession>A0AAD5H003</accession>
<dbReference type="Pfam" id="PF00481">
    <property type="entry name" value="PP2C"/>
    <property type="match status" value="1"/>
</dbReference>
<dbReference type="SMART" id="SM00332">
    <property type="entry name" value="PP2Cc"/>
    <property type="match status" value="1"/>
</dbReference>
<organism evidence="3 4">
    <name type="scientific">Chlorella ohadii</name>
    <dbReference type="NCBI Taxonomy" id="2649997"/>
    <lineage>
        <taxon>Eukaryota</taxon>
        <taxon>Viridiplantae</taxon>
        <taxon>Chlorophyta</taxon>
        <taxon>core chlorophytes</taxon>
        <taxon>Trebouxiophyceae</taxon>
        <taxon>Chlorellales</taxon>
        <taxon>Chlorellaceae</taxon>
        <taxon>Chlorella clade</taxon>
        <taxon>Chlorella</taxon>
    </lineage>
</organism>
<dbReference type="Gene3D" id="3.60.40.10">
    <property type="entry name" value="PPM-type phosphatase domain"/>
    <property type="match status" value="1"/>
</dbReference>
<feature type="region of interest" description="Disordered" evidence="1">
    <location>
        <begin position="465"/>
        <end position="496"/>
    </location>
</feature>
<keyword evidence="4" id="KW-1185">Reference proteome</keyword>